<protein>
    <submittedName>
        <fullName evidence="3">Ig-like domain (Group 3)</fullName>
    </submittedName>
</protein>
<sequence length="1859" mass="201813">MKILNNKTIRFAILSLFMVLGLMLSPNAKNITLASPADSQVINAKEQTENTCGEGLTYSISEDGVLTITGSGDMNSYANMSSKRAPWYGNLEDIKEVVITGGVNSIGSYAFNDLKNLTKVTLSDTVTTIGTYAFRNSGITEFEITENISTIGKNAFDSCKSLTKVTIPKTLTSLPEGLFNGCSALETVTLPSGIKEISKNLFSGCSALFEVITEGEIETIGDTAFKGCGFEKVTIPKSVTSIGNDAYCNCTKLKEVVIDADNATYVTTARTTGLFSGCIALETATINSNAIPTKEFTGCAALKNVTIKEGITEIESSAFENCAALKSIKLPESLKKISGSAFKASGLEEITIPANVTCEANKEDKNTGIATYAFAKCNQLEKVIFSEGCYSVQGYASSNASYMTFDDCANLKTIEIPASMKSFIAYNFRKSISLEKIVVDEKSESFIFENGLLMDKNKTEVILATKSEGKVVIPATVKKIGTHAFQYNFLTQAVLPDGLETIDTYAFDSCTNMQKVNLPDSLKEISQNSFSNSGILEVTIPANITQLQKNTFNGCGNLKKVYIPDSVTSTGTHVFANCSSLSEVRLPENMSTIASSLFLNCTSLRSIYLPLSVKIIDTNGFKGSTNLSYVYYAGQKSDITVKTAKDDINNALWIYGYKGTDENLEKATVSSISASNNYAQNDTPENLSVTVNSLAKEGENEQFCFTWFKNDKNSNEGGVVVKTILSQDGLTASCTPDTKDVGTNFYYVSIVRVVNGYAAKVVVSEPVTITVKMAGLEGEGTEKNPFLLKSQEDLNLISSQVKAGNNLSGVYFAFANDISLDENWEPIGALKEGKTSANSGKDMLAFSGCIDGANHTLTIAKGGLPLLNYARTAQVKNLNIYGEYIKSSGLLNNYVIDYGTEDSADIYGSGVPSTLEVNNVTIKSGTVIKESGFADGYASGMNLINITNCTVEKNVKIGYDAEANAPTARDTLTAVGSFGGRFNGHITNSVSYADVYGRNYVGGLTGRKGQAMGDFVITNSSFHGNVIATGDYAGGITGAGYPDGSAPNTRCADIRNCYSDGNISGNDYVAGIIGAEPVISQCWSNGIGYICNNVFYGKLTATKENAHMGGIISYIKSLNIYTNVDNNYFTVDCGAQKGIGSVLYVDTKASHENTQGVIYFSTENTAAGCPEVYGCSWRINHNRNDDPLGADANKLTKQVTKEILTNGSLVNALNEGEYSSHNWVQGENAPKLSDSPVIYKLEISGDYKKEYTTGEDFDLSGAVVKGYVSDGTVKDIPVKDITVKGYDKNTKGQQIVTLNYNGLSLNVTVTVVKPAVKTIKVHFVVYGDDIHGGSEEDENIHTYSKRNLKIWLEDEEYEIPENKTVWDLMAVVMEKHSNIVFNSKNNTGDYVHSVTFNGIELGEFDNGQNSGWMYIVNGSYPGVGVNAKYIEDGDQIIFHYTDDFTIEDEEYVVNEAKKNAITELENYYNYDDYRIEEIEKIKSIVKNAKEAINAASTHKAVAVALESAKNSIDKLKTDAQYNAEELVVIKDEAKTEIGSYADLSKYLKEQAAKVEEIINTALNSIDAATEEEEVEKILSDAKEAIDKIKTTEQLNNEALELANSAYELTLASKDIAQDAIKSANQAVNNANKAKSEAQKKVKTAGDAAVKSAANYKQLALKAVKAEKNALSKAKVYKEAAQSAKNAAEALLKLVTKENEEKANELNTIANNLLVNATTQLNKVTEAKNKADSAYNAAVKLYNQAVKDRNQKNTLIKRAKAKKVNLTKVSILKGNRASIQWKKVSGVSGYEIQYSLSSSFKTAKKFETRNILVKASEVKKTLSKLKNNKKYYVRVRTYKVIDKTKVYGKWSAKKAFTAKK</sequence>
<dbReference type="InterPro" id="IPR003961">
    <property type="entry name" value="FN3_dom"/>
</dbReference>
<dbReference type="InterPro" id="IPR013783">
    <property type="entry name" value="Ig-like_fold"/>
</dbReference>
<dbReference type="PROSITE" id="PS50853">
    <property type="entry name" value="FN3"/>
    <property type="match status" value="1"/>
</dbReference>
<evidence type="ECO:0000313" key="3">
    <source>
        <dbReference type="EMBL" id="SFB27221.1"/>
    </source>
</evidence>
<evidence type="ECO:0000256" key="1">
    <source>
        <dbReference type="SAM" id="Coils"/>
    </source>
</evidence>
<dbReference type="EMBL" id="FOJY01000016">
    <property type="protein sequence ID" value="SFB27221.1"/>
    <property type="molecule type" value="Genomic_DNA"/>
</dbReference>
<dbReference type="STRING" id="1120918.SAMN05216249_11656"/>
<dbReference type="CDD" id="cd00063">
    <property type="entry name" value="FN3"/>
    <property type="match status" value="1"/>
</dbReference>
<accession>A0A1I0ZP12</accession>
<dbReference type="InterPro" id="IPR036116">
    <property type="entry name" value="FN3_sf"/>
</dbReference>
<dbReference type="SUPFAM" id="SSF49265">
    <property type="entry name" value="Fibronectin type III"/>
    <property type="match status" value="1"/>
</dbReference>
<proteinExistence type="predicted"/>
<gene>
    <name evidence="3" type="ORF">SAMN05216249_11656</name>
</gene>
<dbReference type="Pfam" id="PF14478">
    <property type="entry name" value="DUF4430"/>
    <property type="match status" value="1"/>
</dbReference>
<dbReference type="InterPro" id="IPR027954">
    <property type="entry name" value="Transcobalamin-like_C"/>
</dbReference>
<dbReference type="Pfam" id="PF07523">
    <property type="entry name" value="Big_3"/>
    <property type="match status" value="1"/>
</dbReference>
<keyword evidence="1" id="KW-0175">Coiled coil</keyword>
<dbReference type="InterPro" id="IPR026906">
    <property type="entry name" value="LRR_5"/>
</dbReference>
<dbReference type="InterPro" id="IPR032675">
    <property type="entry name" value="LRR_dom_sf"/>
</dbReference>
<feature type="coiled-coil region" evidence="1">
    <location>
        <begin position="1551"/>
        <end position="1640"/>
    </location>
</feature>
<feature type="domain" description="Fibronectin type-III" evidence="2">
    <location>
        <begin position="1761"/>
        <end position="1859"/>
    </location>
</feature>
<dbReference type="Gene3D" id="2.160.20.110">
    <property type="match status" value="1"/>
</dbReference>
<dbReference type="Gene3D" id="2.60.40.3630">
    <property type="match status" value="1"/>
</dbReference>
<dbReference type="Gene3D" id="3.80.10.10">
    <property type="entry name" value="Ribonuclease Inhibitor"/>
    <property type="match status" value="4"/>
</dbReference>
<organism evidence="3 4">
    <name type="scientific">Acetitomaculum ruminis DSM 5522</name>
    <dbReference type="NCBI Taxonomy" id="1120918"/>
    <lineage>
        <taxon>Bacteria</taxon>
        <taxon>Bacillati</taxon>
        <taxon>Bacillota</taxon>
        <taxon>Clostridia</taxon>
        <taxon>Lachnospirales</taxon>
        <taxon>Lachnospiraceae</taxon>
        <taxon>Acetitomaculum</taxon>
    </lineage>
</organism>
<dbReference type="RefSeq" id="WP_092873520.1">
    <property type="nucleotide sequence ID" value="NZ_FOJY01000016.1"/>
</dbReference>
<dbReference type="Gene3D" id="2.60.40.10">
    <property type="entry name" value="Immunoglobulins"/>
    <property type="match status" value="1"/>
</dbReference>
<dbReference type="PANTHER" id="PTHR45661:SF3">
    <property type="entry name" value="IG-LIKE DOMAIN-CONTAINING PROTEIN"/>
    <property type="match status" value="1"/>
</dbReference>
<dbReference type="Gene3D" id="2.170.130.30">
    <property type="match status" value="1"/>
</dbReference>
<dbReference type="Pfam" id="PF13306">
    <property type="entry name" value="LRR_5"/>
    <property type="match status" value="3"/>
</dbReference>
<dbReference type="PANTHER" id="PTHR45661">
    <property type="entry name" value="SURFACE ANTIGEN"/>
    <property type="match status" value="1"/>
</dbReference>
<dbReference type="SUPFAM" id="SSF52058">
    <property type="entry name" value="L domain-like"/>
    <property type="match status" value="2"/>
</dbReference>
<dbReference type="InterPro" id="IPR053139">
    <property type="entry name" value="Surface_bspA-like"/>
</dbReference>
<dbReference type="InterPro" id="IPR022038">
    <property type="entry name" value="Ig-like_bact"/>
</dbReference>
<dbReference type="OrthoDB" id="2042388at2"/>
<dbReference type="Proteomes" id="UP000198838">
    <property type="component" value="Unassembled WGS sequence"/>
</dbReference>
<feature type="coiled-coil region" evidence="1">
    <location>
        <begin position="1677"/>
        <end position="1711"/>
    </location>
</feature>
<keyword evidence="4" id="KW-1185">Reference proteome</keyword>
<evidence type="ECO:0000313" key="4">
    <source>
        <dbReference type="Proteomes" id="UP000198838"/>
    </source>
</evidence>
<name>A0A1I0ZP12_9FIRM</name>
<evidence type="ECO:0000259" key="2">
    <source>
        <dbReference type="PROSITE" id="PS50853"/>
    </source>
</evidence>
<reference evidence="3 4" key="1">
    <citation type="submission" date="2016-10" db="EMBL/GenBank/DDBJ databases">
        <authorList>
            <person name="de Groot N.N."/>
        </authorList>
    </citation>
    <scope>NUCLEOTIDE SEQUENCE [LARGE SCALE GENOMIC DNA]</scope>
    <source>
        <strain evidence="3 4">DSM 5522</strain>
    </source>
</reference>